<dbReference type="Pfam" id="PF02769">
    <property type="entry name" value="AIRS_C"/>
    <property type="match status" value="1"/>
</dbReference>
<dbReference type="PIRSF" id="PIRSF005644">
    <property type="entry name" value="Hdrgns_mtr_HypE"/>
    <property type="match status" value="1"/>
</dbReference>
<proteinExistence type="inferred from homology"/>
<dbReference type="EMBL" id="CP017641">
    <property type="protein sequence ID" value="APZ91462.1"/>
    <property type="molecule type" value="Genomic_DNA"/>
</dbReference>
<organism evidence="4 5">
    <name type="scientific">Fuerstiella marisgermanici</name>
    <dbReference type="NCBI Taxonomy" id="1891926"/>
    <lineage>
        <taxon>Bacteria</taxon>
        <taxon>Pseudomonadati</taxon>
        <taxon>Planctomycetota</taxon>
        <taxon>Planctomycetia</taxon>
        <taxon>Planctomycetales</taxon>
        <taxon>Planctomycetaceae</taxon>
        <taxon>Fuerstiella</taxon>
    </lineage>
</organism>
<accession>A0A1P8WBM3</accession>
<dbReference type="STRING" id="1891926.Fuma_01050"/>
<keyword evidence="5" id="KW-1185">Reference proteome</keyword>
<feature type="domain" description="PurM-like C-terminal" evidence="3">
    <location>
        <begin position="196"/>
        <end position="341"/>
    </location>
</feature>
<evidence type="ECO:0000259" key="3">
    <source>
        <dbReference type="Pfam" id="PF02769"/>
    </source>
</evidence>
<protein>
    <submittedName>
        <fullName evidence="4">Hydrogenase isoenzymes formation protein HypE</fullName>
    </submittedName>
</protein>
<dbReference type="KEGG" id="fmr:Fuma_01050"/>
<dbReference type="InterPro" id="IPR011854">
    <property type="entry name" value="HypE"/>
</dbReference>
<evidence type="ECO:0000313" key="5">
    <source>
        <dbReference type="Proteomes" id="UP000187735"/>
    </source>
</evidence>
<dbReference type="NCBIfam" id="TIGR02124">
    <property type="entry name" value="hypE"/>
    <property type="match status" value="1"/>
</dbReference>
<sequence length="370" mass="38503">MLRACYLSHTSGITMSDSEGQPTQSVRCALPSSPSAECVSLAHGEGARATRQLIARHILPNFHSRQLESLPDAAQLSIQTDRIAITTDSFVVSPLFFPGGDIGSMAVYGTVNDLAVSGAAPKWLSVALIIEEGFTFQQLDQILANMSAAAKRCDVEIVTGDTKVVPRGAMDGLFINTTGIGELRSDAPSGPSSLHPGDAIIVSGPIGSHGMAVLTAREKLALSPPPQSDSGPLHEAVAALLNSVGSGVRAIRDATRGGVSAVLHEWADAAQLTMQLSESLISVTAEVRGACELLGMDPLYIANEGTMVVAVDPTNEAEALAALKSCPQTQGAVRIGTVQPKTISPVTITRLLGVEQPVDEPTGAMLPRIC</sequence>
<feature type="domain" description="PurM-like N-terminal" evidence="2">
    <location>
        <begin position="72"/>
        <end position="182"/>
    </location>
</feature>
<dbReference type="Gene3D" id="3.30.1330.10">
    <property type="entry name" value="PurM-like, N-terminal domain"/>
    <property type="match status" value="1"/>
</dbReference>
<comment type="similarity">
    <text evidence="1">Belongs to the HypE family.</text>
</comment>
<dbReference type="SUPFAM" id="SSF56042">
    <property type="entry name" value="PurM C-terminal domain-like"/>
    <property type="match status" value="1"/>
</dbReference>
<name>A0A1P8WBM3_9PLAN</name>
<dbReference type="InterPro" id="IPR036921">
    <property type="entry name" value="PurM-like_N_sf"/>
</dbReference>
<dbReference type="GO" id="GO:0051604">
    <property type="term" value="P:protein maturation"/>
    <property type="evidence" value="ECO:0007669"/>
    <property type="project" value="TreeGrafter"/>
</dbReference>
<dbReference type="SUPFAM" id="SSF55326">
    <property type="entry name" value="PurM N-terminal domain-like"/>
    <property type="match status" value="1"/>
</dbReference>
<dbReference type="InterPro" id="IPR016188">
    <property type="entry name" value="PurM-like_N"/>
</dbReference>
<gene>
    <name evidence="4" type="primary">hypE</name>
    <name evidence="4" type="ORF">Fuma_01050</name>
</gene>
<dbReference type="Pfam" id="PF00586">
    <property type="entry name" value="AIRS"/>
    <property type="match status" value="1"/>
</dbReference>
<evidence type="ECO:0000256" key="1">
    <source>
        <dbReference type="ARBA" id="ARBA00006243"/>
    </source>
</evidence>
<dbReference type="PANTHER" id="PTHR30303:SF0">
    <property type="entry name" value="CARBAMOYL DEHYDRATASE HYPE"/>
    <property type="match status" value="1"/>
</dbReference>
<evidence type="ECO:0000313" key="4">
    <source>
        <dbReference type="EMBL" id="APZ91462.1"/>
    </source>
</evidence>
<dbReference type="CDD" id="cd02197">
    <property type="entry name" value="HypE"/>
    <property type="match status" value="1"/>
</dbReference>
<dbReference type="Proteomes" id="UP000187735">
    <property type="component" value="Chromosome"/>
</dbReference>
<dbReference type="PANTHER" id="PTHR30303">
    <property type="entry name" value="HYDROGENASE ISOENZYMES FORMATION PROTEIN HYPE"/>
    <property type="match status" value="1"/>
</dbReference>
<dbReference type="InterPro" id="IPR010918">
    <property type="entry name" value="PurM-like_C_dom"/>
</dbReference>
<reference evidence="4 5" key="1">
    <citation type="journal article" date="2016" name="Front. Microbiol.">
        <title>Fuerstia marisgermanicae gen. nov., sp. nov., an Unusual Member of the Phylum Planctomycetes from the German Wadden Sea.</title>
        <authorList>
            <person name="Kohn T."/>
            <person name="Heuer A."/>
            <person name="Jogler M."/>
            <person name="Vollmers J."/>
            <person name="Boedeker C."/>
            <person name="Bunk B."/>
            <person name="Rast P."/>
            <person name="Borchert D."/>
            <person name="Glockner I."/>
            <person name="Freese H.M."/>
            <person name="Klenk H.P."/>
            <person name="Overmann J."/>
            <person name="Kaster A.K."/>
            <person name="Rohde M."/>
            <person name="Wiegand S."/>
            <person name="Jogler C."/>
        </authorList>
    </citation>
    <scope>NUCLEOTIDE SEQUENCE [LARGE SCALE GENOMIC DNA]</scope>
    <source>
        <strain evidence="4 5">NH11</strain>
    </source>
</reference>
<evidence type="ECO:0000259" key="2">
    <source>
        <dbReference type="Pfam" id="PF00586"/>
    </source>
</evidence>
<dbReference type="Gene3D" id="3.90.650.10">
    <property type="entry name" value="PurM-like C-terminal domain"/>
    <property type="match status" value="1"/>
</dbReference>
<dbReference type="InterPro" id="IPR036676">
    <property type="entry name" value="PurM-like_C_sf"/>
</dbReference>
<dbReference type="AlphaFoldDB" id="A0A1P8WBM3"/>